<feature type="region of interest" description="Disordered" evidence="10">
    <location>
        <begin position="1"/>
        <end position="37"/>
    </location>
</feature>
<proteinExistence type="predicted"/>
<reference evidence="12" key="1">
    <citation type="submission" date="2020-10" db="EMBL/GenBank/DDBJ databases">
        <title>Genome Sequence of Monilinia vaccinii-corymbosi Sheds Light on Mummy Berry Disease Infection of Blueberry and Mating Type.</title>
        <authorList>
            <person name="Yow A.G."/>
            <person name="Zhang Y."/>
            <person name="Bansal K."/>
            <person name="Eacker S.M."/>
            <person name="Sullivan S."/>
            <person name="Liachko I."/>
            <person name="Cubeta M.A."/>
            <person name="Rollins J.A."/>
            <person name="Ashrafi H."/>
        </authorList>
    </citation>
    <scope>NUCLEOTIDE SEQUENCE</scope>
    <source>
        <strain evidence="12">RL-1</strain>
    </source>
</reference>
<comment type="subcellular location">
    <subcellularLocation>
        <location evidence="1">Nucleus</location>
    </subcellularLocation>
</comment>
<dbReference type="PROSITE" id="PS50048">
    <property type="entry name" value="ZN2_CY6_FUNGAL_2"/>
    <property type="match status" value="1"/>
</dbReference>
<dbReference type="Pfam" id="PF04082">
    <property type="entry name" value="Fungal_trans"/>
    <property type="match status" value="1"/>
</dbReference>
<keyword evidence="9" id="KW-0539">Nucleus</keyword>
<sequence length="945" mass="105431">MEQEDYSRSAKAGATPSNNNDDAKNTKKLQGTRKRVSQACDKCRSRKDRCDGERPSCSTCLAHGRTCSYDANVKKRGLPEGYVRGIEKLWGLALREVEGVEDGILSVFNGDETNEALVSTWRNEDGQMDSLAEVWRKSQLLRELERLLPILELGSSSGSTDVSKRKRLDSDAQIGKRPVLRSGQSDSPISVLDNESQQRTSMCGWPDQKVEFHIPEEVLVSPMAAKRPVGNFPSAVQDHRAHHRTMSGSPYPTVDVKARTSLPELPSETWHLLDVYFSYTHCWLPIVEKHDLLRISYQYSQIRNVGTEAISGDHALLWAAIAYAKFQHRAINNIPHAQGLVSRDFWTAERMYTYARALVPNDEGIFDLGHVQALLILTLANLGLGNFNRAWILVGQAVRIAIELGLDEPLIEDPIRSKHSSRSRHVFLGCFALDTLVAARLKRRPYLRSDDLDRVGILVEDGLEEWDPWTDCLTVQRKSIGNPRVPASILSTFNRLIQVLQILNDASCASDSAKTVQFSTGLLERLHNWSQSQSQPLYFDATTINSEQASSLLPHNYHLHVAYFTTLAECQLISHGQRKADPDLKPCTRSARQIVHLLKQHSYNFGLLIVSPTFEYYTKTAYAVIRAVQRSIENTHIVLDDWKYDLDMCVSTMEPAWPVFESFKNAAENALLKNQCESQAAFDLMVPTAPEIPQTAKTPNNTTSYEINQPYSPQVFRSQSINNMNVARPNRNNMQYTKTLVPPKSHSNQPFNGSAIDNFATRFSESPHSVYNSGNSATLSPWSVHQQNQNQTRATHQIPFGLLQQSINLQQAIPPSSLDTDGDSIFNDFAVMDAMEWTNSMDQSLVNLGFEDPDKRSQDFYTFCREPDPLYSNNSIFQQLLASSATDPLGIGAQVFGNAGMSMPGEAGFGGSMNFGHGDEGIEAGQILQALSAAEEQSTKPSGSA</sequence>
<dbReference type="PROSITE" id="PS00463">
    <property type="entry name" value="ZN2_CY6_FUNGAL_1"/>
    <property type="match status" value="1"/>
</dbReference>
<dbReference type="InterPro" id="IPR001138">
    <property type="entry name" value="Zn2Cys6_DnaBD"/>
</dbReference>
<dbReference type="GO" id="GO:0045944">
    <property type="term" value="P:positive regulation of transcription by RNA polymerase II"/>
    <property type="evidence" value="ECO:0007669"/>
    <property type="project" value="TreeGrafter"/>
</dbReference>
<dbReference type="GO" id="GO:0000981">
    <property type="term" value="F:DNA-binding transcription factor activity, RNA polymerase II-specific"/>
    <property type="evidence" value="ECO:0007669"/>
    <property type="project" value="InterPro"/>
</dbReference>
<accession>A0A8A3PAY5</accession>
<dbReference type="SMART" id="SM00906">
    <property type="entry name" value="Fungal_trans"/>
    <property type="match status" value="1"/>
</dbReference>
<dbReference type="Gene3D" id="4.10.240.10">
    <property type="entry name" value="Zn(2)-C6 fungal-type DNA-binding domain"/>
    <property type="match status" value="1"/>
</dbReference>
<dbReference type="InterPro" id="IPR007219">
    <property type="entry name" value="XnlR_reg_dom"/>
</dbReference>
<evidence type="ECO:0000313" key="12">
    <source>
        <dbReference type="EMBL" id="QSZ32272.1"/>
    </source>
</evidence>
<evidence type="ECO:0000256" key="6">
    <source>
        <dbReference type="ARBA" id="ARBA00023125"/>
    </source>
</evidence>
<dbReference type="FunFam" id="4.10.240.10:FF:000005">
    <property type="entry name" value="Quinic acid utilization activator"/>
    <property type="match status" value="1"/>
</dbReference>
<dbReference type="GO" id="GO:0006351">
    <property type="term" value="P:DNA-templated transcription"/>
    <property type="evidence" value="ECO:0007669"/>
    <property type="project" value="InterPro"/>
</dbReference>
<dbReference type="OrthoDB" id="3364175at2759"/>
<dbReference type="AlphaFoldDB" id="A0A8A3PAY5"/>
<feature type="compositionally biased region" description="Polar residues" evidence="10">
    <location>
        <begin position="182"/>
        <end position="196"/>
    </location>
</feature>
<keyword evidence="4" id="KW-0672">Quinate metabolism</keyword>
<dbReference type="EMBL" id="CP063407">
    <property type="protein sequence ID" value="QSZ32272.1"/>
    <property type="molecule type" value="Genomic_DNA"/>
</dbReference>
<protein>
    <recommendedName>
        <fullName evidence="11">Zn(2)-C6 fungal-type domain-containing protein</fullName>
    </recommendedName>
</protein>
<feature type="compositionally biased region" description="Basic residues" evidence="10">
    <location>
        <begin position="26"/>
        <end position="36"/>
    </location>
</feature>
<keyword evidence="13" id="KW-1185">Reference proteome</keyword>
<keyword evidence="5" id="KW-0805">Transcription regulation</keyword>
<dbReference type="CDD" id="cd00067">
    <property type="entry name" value="GAL4"/>
    <property type="match status" value="1"/>
</dbReference>
<dbReference type="InterPro" id="IPR052783">
    <property type="entry name" value="Metabolic/Drug-Res_Regulator"/>
</dbReference>
<evidence type="ECO:0000256" key="7">
    <source>
        <dbReference type="ARBA" id="ARBA00023159"/>
    </source>
</evidence>
<dbReference type="InterPro" id="IPR036864">
    <property type="entry name" value="Zn2-C6_fun-type_DNA-bd_sf"/>
</dbReference>
<dbReference type="CDD" id="cd12148">
    <property type="entry name" value="fungal_TF_MHR"/>
    <property type="match status" value="1"/>
</dbReference>
<gene>
    <name evidence="12" type="ORF">DSL72_001846</name>
</gene>
<evidence type="ECO:0000256" key="9">
    <source>
        <dbReference type="ARBA" id="ARBA00023242"/>
    </source>
</evidence>
<keyword evidence="2" id="KW-0479">Metal-binding</keyword>
<keyword evidence="8" id="KW-0804">Transcription</keyword>
<dbReference type="Pfam" id="PF00172">
    <property type="entry name" value="Zn_clus"/>
    <property type="match status" value="1"/>
</dbReference>
<dbReference type="GO" id="GO:0003677">
    <property type="term" value="F:DNA binding"/>
    <property type="evidence" value="ECO:0007669"/>
    <property type="project" value="UniProtKB-KW"/>
</dbReference>
<feature type="domain" description="Zn(2)-C6 fungal-type" evidence="11">
    <location>
        <begin position="39"/>
        <end position="69"/>
    </location>
</feature>
<evidence type="ECO:0000256" key="10">
    <source>
        <dbReference type="SAM" id="MobiDB-lite"/>
    </source>
</evidence>
<feature type="region of interest" description="Disordered" evidence="10">
    <location>
        <begin position="157"/>
        <end position="196"/>
    </location>
</feature>
<evidence type="ECO:0000256" key="5">
    <source>
        <dbReference type="ARBA" id="ARBA00023015"/>
    </source>
</evidence>
<evidence type="ECO:0000256" key="3">
    <source>
        <dbReference type="ARBA" id="ARBA00022833"/>
    </source>
</evidence>
<organism evidence="12 13">
    <name type="scientific">Monilinia vaccinii-corymbosi</name>
    <dbReference type="NCBI Taxonomy" id="61207"/>
    <lineage>
        <taxon>Eukaryota</taxon>
        <taxon>Fungi</taxon>
        <taxon>Dikarya</taxon>
        <taxon>Ascomycota</taxon>
        <taxon>Pezizomycotina</taxon>
        <taxon>Leotiomycetes</taxon>
        <taxon>Helotiales</taxon>
        <taxon>Sclerotiniaceae</taxon>
        <taxon>Monilinia</taxon>
    </lineage>
</organism>
<dbReference type="Proteomes" id="UP000672032">
    <property type="component" value="Chromosome 3"/>
</dbReference>
<keyword evidence="7" id="KW-0010">Activator</keyword>
<dbReference type="GO" id="GO:0005634">
    <property type="term" value="C:nucleus"/>
    <property type="evidence" value="ECO:0007669"/>
    <property type="project" value="UniProtKB-SubCell"/>
</dbReference>
<evidence type="ECO:0000256" key="8">
    <source>
        <dbReference type="ARBA" id="ARBA00023163"/>
    </source>
</evidence>
<dbReference type="PANTHER" id="PTHR47655:SF2">
    <property type="entry name" value="QUINIC ACID UTILIZATION ACTIVATOR"/>
    <property type="match status" value="1"/>
</dbReference>
<evidence type="ECO:0000256" key="4">
    <source>
        <dbReference type="ARBA" id="ARBA00022911"/>
    </source>
</evidence>
<name>A0A8A3PAY5_9HELO</name>
<evidence type="ECO:0000256" key="2">
    <source>
        <dbReference type="ARBA" id="ARBA00022723"/>
    </source>
</evidence>
<evidence type="ECO:0000256" key="1">
    <source>
        <dbReference type="ARBA" id="ARBA00004123"/>
    </source>
</evidence>
<keyword evidence="3" id="KW-0862">Zinc</keyword>
<evidence type="ECO:0000313" key="13">
    <source>
        <dbReference type="Proteomes" id="UP000672032"/>
    </source>
</evidence>
<dbReference type="SMART" id="SM00066">
    <property type="entry name" value="GAL4"/>
    <property type="match status" value="1"/>
</dbReference>
<evidence type="ECO:0000259" key="11">
    <source>
        <dbReference type="PROSITE" id="PS50048"/>
    </source>
</evidence>
<dbReference type="GO" id="GO:0008270">
    <property type="term" value="F:zinc ion binding"/>
    <property type="evidence" value="ECO:0007669"/>
    <property type="project" value="InterPro"/>
</dbReference>
<dbReference type="PANTHER" id="PTHR47655">
    <property type="entry name" value="QUINIC ACID UTILIZATION ACTIVATOR"/>
    <property type="match status" value="1"/>
</dbReference>
<keyword evidence="6" id="KW-0238">DNA-binding</keyword>
<dbReference type="SUPFAM" id="SSF57701">
    <property type="entry name" value="Zn2/Cys6 DNA-binding domain"/>
    <property type="match status" value="1"/>
</dbReference>